<keyword evidence="1" id="KW-0732">Signal</keyword>
<evidence type="ECO:0000313" key="3">
    <source>
        <dbReference type="Proteomes" id="UP001234581"/>
    </source>
</evidence>
<proteinExistence type="predicted"/>
<feature type="non-terminal residue" evidence="2">
    <location>
        <position position="116"/>
    </location>
</feature>
<protein>
    <submittedName>
        <fullName evidence="2">Uncharacterized protein</fullName>
    </submittedName>
</protein>
<dbReference type="Proteomes" id="UP001234581">
    <property type="component" value="Unassembled WGS sequence"/>
</dbReference>
<accession>A0AAD7XW90</accession>
<dbReference type="GeneID" id="83214816"/>
<evidence type="ECO:0000313" key="2">
    <source>
        <dbReference type="EMBL" id="KAJ8656810.1"/>
    </source>
</evidence>
<keyword evidence="3" id="KW-1185">Reference proteome</keyword>
<comment type="caution">
    <text evidence="2">The sequence shown here is derived from an EMBL/GenBank/DDBJ whole genome shotgun (WGS) entry which is preliminary data.</text>
</comment>
<gene>
    <name evidence="2" type="ORF">O0I10_007407</name>
</gene>
<sequence length="116" mass="12263">MVSFTKTLGFLLMAGLAAAQDTGAIVYPTEGTTWKVGQHVNVTFKETEPPVETVSIFFANDRSVTLGGGPLTKNVFPFDVPAGAVSPEGGTSLLLAVRRENFHLQTVDAVNVKVVA</sequence>
<organism evidence="2 3">
    <name type="scientific">Lichtheimia ornata</name>
    <dbReference type="NCBI Taxonomy" id="688661"/>
    <lineage>
        <taxon>Eukaryota</taxon>
        <taxon>Fungi</taxon>
        <taxon>Fungi incertae sedis</taxon>
        <taxon>Mucoromycota</taxon>
        <taxon>Mucoromycotina</taxon>
        <taxon>Mucoromycetes</taxon>
        <taxon>Mucorales</taxon>
        <taxon>Lichtheimiaceae</taxon>
        <taxon>Lichtheimia</taxon>
    </lineage>
</organism>
<dbReference type="AlphaFoldDB" id="A0AAD7XW90"/>
<name>A0AAD7XW90_9FUNG</name>
<dbReference type="EMBL" id="JARTCD010000036">
    <property type="protein sequence ID" value="KAJ8656810.1"/>
    <property type="molecule type" value="Genomic_DNA"/>
</dbReference>
<feature type="chain" id="PRO_5042049350" evidence="1">
    <location>
        <begin position="20"/>
        <end position="116"/>
    </location>
</feature>
<evidence type="ECO:0000256" key="1">
    <source>
        <dbReference type="SAM" id="SignalP"/>
    </source>
</evidence>
<feature type="signal peptide" evidence="1">
    <location>
        <begin position="1"/>
        <end position="19"/>
    </location>
</feature>
<dbReference type="RefSeq" id="XP_058341723.1">
    <property type="nucleotide sequence ID" value="XM_058487423.1"/>
</dbReference>
<reference evidence="2 3" key="1">
    <citation type="submission" date="2023-03" db="EMBL/GenBank/DDBJ databases">
        <title>Genome sequence of Lichtheimia ornata CBS 291.66.</title>
        <authorList>
            <person name="Mohabir J.T."/>
            <person name="Shea T.P."/>
            <person name="Kurbessoian T."/>
            <person name="Berby B."/>
            <person name="Fontaine J."/>
            <person name="Livny J."/>
            <person name="Gnirke A."/>
            <person name="Stajich J.E."/>
            <person name="Cuomo C.A."/>
        </authorList>
    </citation>
    <scope>NUCLEOTIDE SEQUENCE [LARGE SCALE GENOMIC DNA]</scope>
    <source>
        <strain evidence="2">CBS 291.66</strain>
    </source>
</reference>